<feature type="domain" description="ASPIC/UnbV" evidence="2">
    <location>
        <begin position="532"/>
        <end position="600"/>
    </location>
</feature>
<dbReference type="PANTHER" id="PTHR16026">
    <property type="entry name" value="CARTILAGE ACIDIC PROTEIN 1"/>
    <property type="match status" value="1"/>
</dbReference>
<keyword evidence="1" id="KW-0732">Signal</keyword>
<organism evidence="3 4">
    <name type="scientific">Siphonobacter curvatus</name>
    <dbReference type="NCBI Taxonomy" id="2094562"/>
    <lineage>
        <taxon>Bacteria</taxon>
        <taxon>Pseudomonadati</taxon>
        <taxon>Bacteroidota</taxon>
        <taxon>Cytophagia</taxon>
        <taxon>Cytophagales</taxon>
        <taxon>Cytophagaceae</taxon>
        <taxon>Siphonobacter</taxon>
    </lineage>
</organism>
<dbReference type="Pfam" id="PF01839">
    <property type="entry name" value="FG-GAP"/>
    <property type="match status" value="1"/>
</dbReference>
<comment type="caution">
    <text evidence="3">The sequence shown here is derived from an EMBL/GenBank/DDBJ whole genome shotgun (WGS) entry which is preliminary data.</text>
</comment>
<gene>
    <name evidence="3" type="ORF">C5O19_10520</name>
</gene>
<protein>
    <submittedName>
        <fullName evidence="3">RNA-binding protein</fullName>
    </submittedName>
</protein>
<evidence type="ECO:0000259" key="2">
    <source>
        <dbReference type="Pfam" id="PF07593"/>
    </source>
</evidence>
<dbReference type="Gene3D" id="2.130.10.130">
    <property type="entry name" value="Integrin alpha, N-terminal"/>
    <property type="match status" value="4"/>
</dbReference>
<dbReference type="InterPro" id="IPR027039">
    <property type="entry name" value="Crtac1"/>
</dbReference>
<dbReference type="Proteomes" id="UP000239590">
    <property type="component" value="Unassembled WGS sequence"/>
</dbReference>
<evidence type="ECO:0000313" key="4">
    <source>
        <dbReference type="Proteomes" id="UP000239590"/>
    </source>
</evidence>
<dbReference type="SUPFAM" id="SSF69318">
    <property type="entry name" value="Integrin alpha N-terminal domain"/>
    <property type="match status" value="3"/>
</dbReference>
<dbReference type="InterPro" id="IPR011519">
    <property type="entry name" value="UnbV_ASPIC"/>
</dbReference>
<dbReference type="PANTHER" id="PTHR16026:SF0">
    <property type="entry name" value="CARTILAGE ACIDIC PROTEIN 1"/>
    <property type="match status" value="1"/>
</dbReference>
<dbReference type="AlphaFoldDB" id="A0A2S7ITM5"/>
<sequence>MKQLSVWVGLAGLLGGLAACDQPLFSNLPAADTGITFANRIVENDSINVLDFEYTYNGAGVGIGDFNNDGLADVYFTGNQVANQLYLNKGHLTFENITQKAGVEGKGRWCSGVAVVDINADGWLDLYVCATVSKSPERRENLLYINQTCQPGGTPTFREMGQAYGVADSGHSTNAAFFDYDNDGDLDLYVLTNEMEPERHPNNFHYKHRDGSASNTDRLYRNEGTDPVLGHPVFKNVSKEAGITIEGYGLGLNICDINQDGWKDIYVTNDYISNDLFWINNQDGTFTDRSAEYLKHTSASAMGMDIADLNNDGQPEIIALDMLPEDNYRKKMFLNPASYQTYINNEIFGYQYQYVRNTLQLNQGLVPDASGKRRPVFSDISMLAGVAETDWSWTPLVADFDQDGYRDIIVTNGYPKDITDHDFVAYRADVGSIAGSDLLLHEIPQVKIRNYAFQNNQNLTFTNQAETWGLTQPTFSSGAAYADLDNDGDLDWVVSNINDSAFVYRNNLTENKTKDHHFLRVKFKGEGQNPMGLGAQVEIRYGEDQQQMYEHTIYRGYLSSMEAAGHFGLGKQTSVRELTVTWPNGRSQTLRNLPVDQVVTLDIRNAHQKRNTPAPRPTLFEAIDDTLAIPYKHTERDYIDFNVQKTAPHKFSQFGPSIAVGDVNGDGLDDLFMGGSRRQQGTFLLQKATGGFQPMPLQADPWGDAKQSEDAGTLLFDADGDGDLDLYIVSGGGEAHAGSESFQDRLYLNDGKGGFQRNLRALPAERISGSCVKAADFDRDGDLDLFVGGRVEPEAFPKPVSSRILRNDSQKGKVLFTDVTPQLAPALVNIGMVCDALWTDPDRDGWPDLLLAGEYMPLTLLKNTKGALARANTGLESYVGFWNSISSGDFDNDGDIDYIAGNLGENNLLRVSEQRPARLYAKDFDQNGSYDVIPSVYYPEKEGGTYQEYPFHVRDDMVKQLIGTRAKAPNYKTYADLTMDQFLSAEERKDALVLQANYSKSSYIENQGNGTFVVKPLPMLAQIAPVFGLVIEDFNADGNLDVLLAGNDYGNELTMGRYDAFQGLLLLGNGKGGLRAVSPAESGLLIPGDAKGLVQFLDAKGQYCLMATQNRDRLRCFRLRQPQPVVRLSPRDETVVLTLKNKQSRRMEVPLGSSFYSQSSALVLKNSQLVHAQAISAKGSSRKLW</sequence>
<dbReference type="OrthoDB" id="1488345at2"/>
<evidence type="ECO:0000256" key="1">
    <source>
        <dbReference type="ARBA" id="ARBA00022729"/>
    </source>
</evidence>
<reference evidence="4" key="1">
    <citation type="submission" date="2018-02" db="EMBL/GenBank/DDBJ databases">
        <title>Genome sequencing of Solimonas sp. HR-BB.</title>
        <authorList>
            <person name="Lee Y."/>
            <person name="Jeon C.O."/>
        </authorList>
    </citation>
    <scope>NUCLEOTIDE SEQUENCE [LARGE SCALE GENOMIC DNA]</scope>
    <source>
        <strain evidence="4">HR-U</strain>
    </source>
</reference>
<dbReference type="InterPro" id="IPR028994">
    <property type="entry name" value="Integrin_alpha_N"/>
</dbReference>
<dbReference type="Pfam" id="PF13517">
    <property type="entry name" value="FG-GAP_3"/>
    <property type="match status" value="4"/>
</dbReference>
<keyword evidence="4" id="KW-1185">Reference proteome</keyword>
<dbReference type="PROSITE" id="PS51257">
    <property type="entry name" value="PROKAR_LIPOPROTEIN"/>
    <property type="match status" value="1"/>
</dbReference>
<evidence type="ECO:0000313" key="3">
    <source>
        <dbReference type="EMBL" id="PQA61075.1"/>
    </source>
</evidence>
<dbReference type="InterPro" id="IPR013517">
    <property type="entry name" value="FG-GAP"/>
</dbReference>
<proteinExistence type="predicted"/>
<accession>A0A2S7ITM5</accession>
<dbReference type="Pfam" id="PF07593">
    <property type="entry name" value="UnbV_ASPIC"/>
    <property type="match status" value="1"/>
</dbReference>
<dbReference type="RefSeq" id="WP_104714047.1">
    <property type="nucleotide sequence ID" value="NZ_PTRA01000001.1"/>
</dbReference>
<dbReference type="EMBL" id="PTRA01000001">
    <property type="protein sequence ID" value="PQA61075.1"/>
    <property type="molecule type" value="Genomic_DNA"/>
</dbReference>
<name>A0A2S7ITM5_9BACT</name>